<reference evidence="5" key="4">
    <citation type="submission" date="2016-11" db="EMBL/GenBank/DDBJ databases">
        <authorList>
            <person name="Jaros S."/>
            <person name="Januszkiewicz K."/>
            <person name="Wedrychowicz H."/>
        </authorList>
    </citation>
    <scope>NUCLEOTIDE SEQUENCE [LARGE SCALE GENOMIC DNA]</scope>
    <source>
        <strain evidence="5">DSM 1682</strain>
    </source>
</reference>
<evidence type="ECO:0000259" key="1">
    <source>
        <dbReference type="Pfam" id="PF02229"/>
    </source>
</evidence>
<dbReference type="EMBL" id="CP014223">
    <property type="protein sequence ID" value="AMJ40353.1"/>
    <property type="molecule type" value="Genomic_DNA"/>
</dbReference>
<feature type="domain" description="Transcriptional coactivator p15 (PC4) C-terminal" evidence="1">
    <location>
        <begin position="19"/>
        <end position="65"/>
    </location>
</feature>
<dbReference type="AlphaFoldDB" id="A0A0X8VAG0"/>
<name>A0A0X8VAG0_ANAPI</name>
<dbReference type="Pfam" id="PF02229">
    <property type="entry name" value="PC4"/>
    <property type="match status" value="1"/>
</dbReference>
<evidence type="ECO:0000313" key="4">
    <source>
        <dbReference type="Proteomes" id="UP000068026"/>
    </source>
</evidence>
<dbReference type="OrthoDB" id="7067273at2"/>
<evidence type="ECO:0000313" key="3">
    <source>
        <dbReference type="EMBL" id="SHE44351.1"/>
    </source>
</evidence>
<evidence type="ECO:0000313" key="5">
    <source>
        <dbReference type="Proteomes" id="UP000184204"/>
    </source>
</evidence>
<dbReference type="Proteomes" id="UP000068026">
    <property type="component" value="Chromosome"/>
</dbReference>
<proteinExistence type="predicted"/>
<reference evidence="2 4" key="1">
    <citation type="journal article" date="2016" name="Genome Announc.">
        <title>Complete Genome Sequence of the Amino Acid-Fermenting Clostridium propionicum X2 (DSM 1682).</title>
        <authorList>
            <person name="Poehlein A."/>
            <person name="Schlien K."/>
            <person name="Chowdhury N.P."/>
            <person name="Gottschalk G."/>
            <person name="Buckel W."/>
            <person name="Daniel R."/>
        </authorList>
    </citation>
    <scope>NUCLEOTIDE SEQUENCE [LARGE SCALE GENOMIC DNA]</scope>
    <source>
        <strain evidence="2 4">X2</strain>
    </source>
</reference>
<accession>A0A0X8VAG0</accession>
<protein>
    <recommendedName>
        <fullName evidence="1">Transcriptional coactivator p15 (PC4) C-terminal domain-containing protein</fullName>
    </recommendedName>
</protein>
<organism evidence="3 5">
    <name type="scientific">Anaerotignum propionicum DSM 1682</name>
    <dbReference type="NCBI Taxonomy" id="991789"/>
    <lineage>
        <taxon>Bacteria</taxon>
        <taxon>Bacillati</taxon>
        <taxon>Bacillota</taxon>
        <taxon>Clostridia</taxon>
        <taxon>Lachnospirales</taxon>
        <taxon>Anaerotignaceae</taxon>
        <taxon>Anaerotignum</taxon>
    </lineage>
</organism>
<dbReference type="KEGG" id="cpro:CPRO_07520"/>
<reference evidence="3" key="3">
    <citation type="submission" date="2016-11" db="EMBL/GenBank/DDBJ databases">
        <authorList>
            <person name="Varghese N."/>
            <person name="Submissions S."/>
        </authorList>
    </citation>
    <scope>NUCLEOTIDE SEQUENCE</scope>
    <source>
        <strain evidence="3">DSM 1682</strain>
    </source>
</reference>
<dbReference type="InterPro" id="IPR003173">
    <property type="entry name" value="PC4_C"/>
</dbReference>
<dbReference type="RefSeq" id="WP_066047973.1">
    <property type="nucleotide sequence ID" value="NZ_CP014223.1"/>
</dbReference>
<dbReference type="EMBL" id="FQUA01000002">
    <property type="protein sequence ID" value="SHE44351.1"/>
    <property type="molecule type" value="Genomic_DNA"/>
</dbReference>
<sequence>MAEIKNEIVQHFGVISQGEWTRELNLVSWNGRKELYDIRGWADDHAKCSKGITLNKTELKSLRDILNKMEL</sequence>
<dbReference type="GO" id="GO:0003677">
    <property type="term" value="F:DNA binding"/>
    <property type="evidence" value="ECO:0007669"/>
    <property type="project" value="InterPro"/>
</dbReference>
<gene>
    <name evidence="2" type="ORF">CPRO_07520</name>
    <name evidence="3" type="ORF">SAMN02745151_00727</name>
</gene>
<dbReference type="Gene3D" id="2.30.31.70">
    <property type="match status" value="1"/>
</dbReference>
<dbReference type="Proteomes" id="UP000184204">
    <property type="component" value="Unassembled WGS sequence"/>
</dbReference>
<evidence type="ECO:0000313" key="2">
    <source>
        <dbReference type="EMBL" id="AMJ40353.1"/>
    </source>
</evidence>
<keyword evidence="4" id="KW-1185">Reference proteome</keyword>
<dbReference type="GO" id="GO:0006355">
    <property type="term" value="P:regulation of DNA-templated transcription"/>
    <property type="evidence" value="ECO:0007669"/>
    <property type="project" value="InterPro"/>
</dbReference>
<reference evidence="4" key="2">
    <citation type="submission" date="2016-01" db="EMBL/GenBank/DDBJ databases">
        <authorList>
            <person name="Poehlein A."/>
            <person name="Schlien K."/>
            <person name="Gottschalk G."/>
            <person name="Buckel W."/>
            <person name="Daniel R."/>
        </authorList>
    </citation>
    <scope>NUCLEOTIDE SEQUENCE [LARGE SCALE GENOMIC DNA]</scope>
    <source>
        <strain evidence="4">X2</strain>
    </source>
</reference>